<evidence type="ECO:0008006" key="3">
    <source>
        <dbReference type="Google" id="ProtNLM"/>
    </source>
</evidence>
<accession>A0A9N9SQM7</accession>
<reference evidence="1" key="1">
    <citation type="submission" date="2022-01" db="EMBL/GenBank/DDBJ databases">
        <authorList>
            <person name="King R."/>
        </authorList>
    </citation>
    <scope>NUCLEOTIDE SEQUENCE</scope>
</reference>
<name>A0A9N9SQM7_DIABA</name>
<keyword evidence="2" id="KW-1185">Reference proteome</keyword>
<dbReference type="Proteomes" id="UP001153709">
    <property type="component" value="Chromosome 1"/>
</dbReference>
<sequence length="90" mass="10478">MTISNLEATVRIQEENSRILLFNIALEEAVRDTRIRDGSTIYNRLIQVLAYADDIHIRGRSKRDNEQYLLELETAAKQTKPSTCWLQRVT</sequence>
<proteinExistence type="predicted"/>
<evidence type="ECO:0000313" key="2">
    <source>
        <dbReference type="Proteomes" id="UP001153709"/>
    </source>
</evidence>
<evidence type="ECO:0000313" key="1">
    <source>
        <dbReference type="EMBL" id="CAG9827431.1"/>
    </source>
</evidence>
<dbReference type="AlphaFoldDB" id="A0A9N9SQM7"/>
<dbReference type="EMBL" id="OU898276">
    <property type="protein sequence ID" value="CAG9827431.1"/>
    <property type="molecule type" value="Genomic_DNA"/>
</dbReference>
<protein>
    <recommendedName>
        <fullName evidence="3">Reverse transcriptase domain-containing protein</fullName>
    </recommendedName>
</protein>
<gene>
    <name evidence="1" type="ORF">DIABBA_LOCUS1425</name>
</gene>
<organism evidence="1 2">
    <name type="scientific">Diabrotica balteata</name>
    <name type="common">Banded cucumber beetle</name>
    <dbReference type="NCBI Taxonomy" id="107213"/>
    <lineage>
        <taxon>Eukaryota</taxon>
        <taxon>Metazoa</taxon>
        <taxon>Ecdysozoa</taxon>
        <taxon>Arthropoda</taxon>
        <taxon>Hexapoda</taxon>
        <taxon>Insecta</taxon>
        <taxon>Pterygota</taxon>
        <taxon>Neoptera</taxon>
        <taxon>Endopterygota</taxon>
        <taxon>Coleoptera</taxon>
        <taxon>Polyphaga</taxon>
        <taxon>Cucujiformia</taxon>
        <taxon>Chrysomeloidea</taxon>
        <taxon>Chrysomelidae</taxon>
        <taxon>Galerucinae</taxon>
        <taxon>Diabroticina</taxon>
        <taxon>Diabroticites</taxon>
        <taxon>Diabrotica</taxon>
    </lineage>
</organism>
<dbReference type="OrthoDB" id="7978815at2759"/>